<organism evidence="2 3">
    <name type="scientific">Cuscuta epithymum</name>
    <dbReference type="NCBI Taxonomy" id="186058"/>
    <lineage>
        <taxon>Eukaryota</taxon>
        <taxon>Viridiplantae</taxon>
        <taxon>Streptophyta</taxon>
        <taxon>Embryophyta</taxon>
        <taxon>Tracheophyta</taxon>
        <taxon>Spermatophyta</taxon>
        <taxon>Magnoliopsida</taxon>
        <taxon>eudicotyledons</taxon>
        <taxon>Gunneridae</taxon>
        <taxon>Pentapetalae</taxon>
        <taxon>asterids</taxon>
        <taxon>lamiids</taxon>
        <taxon>Solanales</taxon>
        <taxon>Convolvulaceae</taxon>
        <taxon>Cuscuteae</taxon>
        <taxon>Cuscuta</taxon>
        <taxon>Cuscuta subgen. Cuscuta</taxon>
    </lineage>
</organism>
<reference evidence="2" key="1">
    <citation type="submission" date="2022-07" db="EMBL/GenBank/DDBJ databases">
        <authorList>
            <person name="Macas J."/>
            <person name="Novak P."/>
            <person name="Neumann P."/>
        </authorList>
    </citation>
    <scope>NUCLEOTIDE SEQUENCE</scope>
</reference>
<dbReference type="EMBL" id="CAMAPF010001023">
    <property type="protein sequence ID" value="CAH9140307.1"/>
    <property type="molecule type" value="Genomic_DNA"/>
</dbReference>
<keyword evidence="3" id="KW-1185">Reference proteome</keyword>
<accession>A0AAV0FXA2</accession>
<comment type="caution">
    <text evidence="2">The sequence shown here is derived from an EMBL/GenBank/DDBJ whole genome shotgun (WGS) entry which is preliminary data.</text>
</comment>
<evidence type="ECO:0000313" key="3">
    <source>
        <dbReference type="Proteomes" id="UP001152523"/>
    </source>
</evidence>
<evidence type="ECO:0000313" key="2">
    <source>
        <dbReference type="EMBL" id="CAH9140307.1"/>
    </source>
</evidence>
<protein>
    <submittedName>
        <fullName evidence="2">Uncharacterized protein</fullName>
    </submittedName>
</protein>
<gene>
    <name evidence="2" type="ORF">CEPIT_LOCUS38244</name>
</gene>
<feature type="region of interest" description="Disordered" evidence="1">
    <location>
        <begin position="36"/>
        <end position="60"/>
    </location>
</feature>
<dbReference type="AlphaFoldDB" id="A0AAV0FXA2"/>
<name>A0AAV0FXA2_9ASTE</name>
<sequence length="125" mass="14707">MKVTAMRDSRDLRSLLTVKLFSDLKAYEFEMKEIKDEKEEESKTRALVSEPRKSRSTKKSINNLLTDEQFAMFVMKFKRFMKKEALTSKKPYNLPSRRQGRPQSSKDIVLCYNYRQPGMVVKIAS</sequence>
<dbReference type="Proteomes" id="UP001152523">
    <property type="component" value="Unassembled WGS sequence"/>
</dbReference>
<evidence type="ECO:0000256" key="1">
    <source>
        <dbReference type="SAM" id="MobiDB-lite"/>
    </source>
</evidence>
<proteinExistence type="predicted"/>